<keyword evidence="5 7" id="KW-0573">Peptidoglycan synthesis</keyword>
<dbReference type="PANTHER" id="PTHR30582:SF2">
    <property type="entry name" value="L,D-TRANSPEPTIDASE YCIB-RELATED"/>
    <property type="match status" value="1"/>
</dbReference>
<evidence type="ECO:0000259" key="10">
    <source>
        <dbReference type="PROSITE" id="PS52029"/>
    </source>
</evidence>
<evidence type="ECO:0000256" key="9">
    <source>
        <dbReference type="SAM" id="Phobius"/>
    </source>
</evidence>
<keyword evidence="3" id="KW-0808">Transferase</keyword>
<keyword evidence="9" id="KW-0472">Membrane</keyword>
<evidence type="ECO:0000256" key="1">
    <source>
        <dbReference type="ARBA" id="ARBA00004752"/>
    </source>
</evidence>
<comment type="caution">
    <text evidence="11">The sequence shown here is derived from an EMBL/GenBank/DDBJ whole genome shotgun (WGS) entry which is preliminary data.</text>
</comment>
<dbReference type="RefSeq" id="WP_272102098.1">
    <property type="nucleotide sequence ID" value="NZ_JAQNDK010000005.1"/>
</dbReference>
<dbReference type="InterPro" id="IPR005490">
    <property type="entry name" value="LD_TPept_cat_dom"/>
</dbReference>
<keyword evidence="9" id="KW-1133">Transmembrane helix</keyword>
<evidence type="ECO:0000256" key="2">
    <source>
        <dbReference type="ARBA" id="ARBA00005992"/>
    </source>
</evidence>
<proteinExistence type="inferred from homology"/>
<feature type="region of interest" description="Disordered" evidence="8">
    <location>
        <begin position="1"/>
        <end position="21"/>
    </location>
</feature>
<dbReference type="InterPro" id="IPR050979">
    <property type="entry name" value="LD-transpeptidase"/>
</dbReference>
<name>A0ABT5CDR1_9BACT</name>
<evidence type="ECO:0000256" key="6">
    <source>
        <dbReference type="ARBA" id="ARBA00023316"/>
    </source>
</evidence>
<evidence type="ECO:0000256" key="7">
    <source>
        <dbReference type="PROSITE-ProRule" id="PRU01373"/>
    </source>
</evidence>
<sequence length="452" mass="49135">MTKRGGAELGPQERRRGALRRARRGALRGGAAVVGLGVAIWGGAVLASQLPPWVSAGDAPLPASVRSARVLKRDQPLFDAPGEGARRRGSVDRNVQLPIFAARRAGGCLGRWLEVGAAAWVCDDAVELSAAAPISPLVRTWREMPDGLPYRYYFVGPDGTFGYRRAEAADIDAPDAQLEPGFAVAIVEERIEGGARYGRTNSGFWLPMRDLGPVRAFAFHGVDVAPGAAEIATAWVVSERAPLYTRTGAGFTRTEESKVRFEVVPYLEEAQGASGKLARIAEGDVAAWISTRDLRRPSVAPPPEVDVEAGERWIDVERSTQTLVAYEGRRPVFATLVSTGKGAPGSQRATPAGTFRIWAKLLTSDMDNLEDEAAERYYRIEDVPYVQYFSKGIGLHGAFWHRSFGQVRSHGCVNLAPLDAQRLFWWTSPRLPAGWTAVLPTAHEPGTVVRVR</sequence>
<dbReference type="PANTHER" id="PTHR30582">
    <property type="entry name" value="L,D-TRANSPEPTIDASE"/>
    <property type="match status" value="1"/>
</dbReference>
<keyword evidence="6 7" id="KW-0961">Cell wall biogenesis/degradation</keyword>
<dbReference type="PROSITE" id="PS52029">
    <property type="entry name" value="LD_TPASE"/>
    <property type="match status" value="1"/>
</dbReference>
<comment type="similarity">
    <text evidence="2">Belongs to the YkuD family.</text>
</comment>
<feature type="domain" description="L,D-TPase catalytic" evidence="10">
    <location>
        <begin position="312"/>
        <end position="452"/>
    </location>
</feature>
<dbReference type="InterPro" id="IPR038063">
    <property type="entry name" value="Transpep_catalytic_dom"/>
</dbReference>
<feature type="transmembrane region" description="Helical" evidence="9">
    <location>
        <begin position="25"/>
        <end position="47"/>
    </location>
</feature>
<evidence type="ECO:0000313" key="11">
    <source>
        <dbReference type="EMBL" id="MDC0683950.1"/>
    </source>
</evidence>
<dbReference type="SUPFAM" id="SSF141523">
    <property type="entry name" value="L,D-transpeptidase catalytic domain-like"/>
    <property type="match status" value="1"/>
</dbReference>
<reference evidence="11 12" key="1">
    <citation type="submission" date="2023-01" db="EMBL/GenBank/DDBJ databases">
        <title>Minimal conservation of predation-associated metabolite biosynthetic gene clusters underscores biosynthetic potential of Myxococcota including descriptions for ten novel species: Archangium lansinium sp. nov., Myxococcus landrumus sp. nov., Nannocystis bai.</title>
        <authorList>
            <person name="Ahearne A."/>
            <person name="Stevens C."/>
            <person name="Dowd S."/>
        </authorList>
    </citation>
    <scope>NUCLEOTIDE SEQUENCE [LARGE SCALE GENOMIC DNA]</scope>
    <source>
        <strain evidence="11 12">WIWO2</strain>
    </source>
</reference>
<evidence type="ECO:0000256" key="3">
    <source>
        <dbReference type="ARBA" id="ARBA00022679"/>
    </source>
</evidence>
<organism evidence="11 12">
    <name type="scientific">Sorangium atrum</name>
    <dbReference type="NCBI Taxonomy" id="2995308"/>
    <lineage>
        <taxon>Bacteria</taxon>
        <taxon>Pseudomonadati</taxon>
        <taxon>Myxococcota</taxon>
        <taxon>Polyangia</taxon>
        <taxon>Polyangiales</taxon>
        <taxon>Polyangiaceae</taxon>
        <taxon>Sorangium</taxon>
    </lineage>
</organism>
<evidence type="ECO:0000256" key="8">
    <source>
        <dbReference type="SAM" id="MobiDB-lite"/>
    </source>
</evidence>
<keyword evidence="12" id="KW-1185">Reference proteome</keyword>
<feature type="active site" description="Proton donor/acceptor" evidence="7">
    <location>
        <position position="396"/>
    </location>
</feature>
<dbReference type="EMBL" id="JAQNDK010000005">
    <property type="protein sequence ID" value="MDC0683950.1"/>
    <property type="molecule type" value="Genomic_DNA"/>
</dbReference>
<evidence type="ECO:0000256" key="4">
    <source>
        <dbReference type="ARBA" id="ARBA00022960"/>
    </source>
</evidence>
<dbReference type="Proteomes" id="UP001217485">
    <property type="component" value="Unassembled WGS sequence"/>
</dbReference>
<feature type="active site" description="Nucleophile" evidence="7">
    <location>
        <position position="412"/>
    </location>
</feature>
<protein>
    <submittedName>
        <fullName evidence="11">L,D-transpeptidase</fullName>
    </submittedName>
</protein>
<dbReference type="CDD" id="cd16913">
    <property type="entry name" value="YkuD_like"/>
    <property type="match status" value="1"/>
</dbReference>
<dbReference type="Gene3D" id="2.40.440.10">
    <property type="entry name" value="L,D-transpeptidase catalytic domain-like"/>
    <property type="match status" value="1"/>
</dbReference>
<evidence type="ECO:0000313" key="12">
    <source>
        <dbReference type="Proteomes" id="UP001217485"/>
    </source>
</evidence>
<accession>A0ABT5CDR1</accession>
<evidence type="ECO:0000256" key="5">
    <source>
        <dbReference type="ARBA" id="ARBA00022984"/>
    </source>
</evidence>
<dbReference type="Pfam" id="PF03734">
    <property type="entry name" value="YkuD"/>
    <property type="match status" value="1"/>
</dbReference>
<keyword evidence="9" id="KW-0812">Transmembrane</keyword>
<comment type="pathway">
    <text evidence="1 7">Cell wall biogenesis; peptidoglycan biosynthesis.</text>
</comment>
<keyword evidence="4 7" id="KW-0133">Cell shape</keyword>
<gene>
    <name evidence="11" type="ORF">POL72_39865</name>
</gene>